<name>A0AAW0MG09_9GOBI</name>
<reference evidence="3" key="1">
    <citation type="submission" date="2024-04" db="EMBL/GenBank/DDBJ databases">
        <title>Salinicola lusitanus LLJ914,a marine bacterium isolated from the Okinawa Trough.</title>
        <authorList>
            <person name="Li J."/>
        </authorList>
    </citation>
    <scope>NUCLEOTIDE SEQUENCE [LARGE SCALE GENOMIC DNA]</scope>
</reference>
<keyword evidence="3" id="KW-1185">Reference proteome</keyword>
<feature type="compositionally biased region" description="Basic and acidic residues" evidence="1">
    <location>
        <begin position="1"/>
        <end position="36"/>
    </location>
</feature>
<protein>
    <submittedName>
        <fullName evidence="2">Uncharacterized protein</fullName>
    </submittedName>
</protein>
<organism evidence="2 3">
    <name type="scientific">Mugilogobius chulae</name>
    <name type="common">yellowstripe goby</name>
    <dbReference type="NCBI Taxonomy" id="88201"/>
    <lineage>
        <taxon>Eukaryota</taxon>
        <taxon>Metazoa</taxon>
        <taxon>Chordata</taxon>
        <taxon>Craniata</taxon>
        <taxon>Vertebrata</taxon>
        <taxon>Euteleostomi</taxon>
        <taxon>Actinopterygii</taxon>
        <taxon>Neopterygii</taxon>
        <taxon>Teleostei</taxon>
        <taxon>Neoteleostei</taxon>
        <taxon>Acanthomorphata</taxon>
        <taxon>Gobiaria</taxon>
        <taxon>Gobiiformes</taxon>
        <taxon>Gobioidei</taxon>
        <taxon>Gobiidae</taxon>
        <taxon>Gobionellinae</taxon>
        <taxon>Mugilogobius</taxon>
    </lineage>
</organism>
<proteinExistence type="predicted"/>
<gene>
    <name evidence="2" type="ORF">WMY93_034221</name>
</gene>
<feature type="compositionally biased region" description="Acidic residues" evidence="1">
    <location>
        <begin position="37"/>
        <end position="47"/>
    </location>
</feature>
<sequence length="61" mass="7709">MRNRERQREKNWGGERKKREQDVHLVENYRKVHPYDDSDSSEDEVDWQDTRHDPYRPRNLR</sequence>
<comment type="caution">
    <text evidence="2">The sequence shown here is derived from an EMBL/GenBank/DDBJ whole genome shotgun (WGS) entry which is preliminary data.</text>
</comment>
<evidence type="ECO:0000256" key="1">
    <source>
        <dbReference type="SAM" id="MobiDB-lite"/>
    </source>
</evidence>
<evidence type="ECO:0000313" key="3">
    <source>
        <dbReference type="Proteomes" id="UP001460270"/>
    </source>
</evidence>
<feature type="compositionally biased region" description="Basic and acidic residues" evidence="1">
    <location>
        <begin position="48"/>
        <end position="61"/>
    </location>
</feature>
<dbReference type="Proteomes" id="UP001460270">
    <property type="component" value="Unassembled WGS sequence"/>
</dbReference>
<dbReference type="AlphaFoldDB" id="A0AAW0MG09"/>
<feature type="region of interest" description="Disordered" evidence="1">
    <location>
        <begin position="1"/>
        <end position="61"/>
    </location>
</feature>
<accession>A0AAW0MG09</accession>
<dbReference type="EMBL" id="JBBPFD010000426">
    <property type="protein sequence ID" value="KAK7878930.1"/>
    <property type="molecule type" value="Genomic_DNA"/>
</dbReference>
<evidence type="ECO:0000313" key="2">
    <source>
        <dbReference type="EMBL" id="KAK7878930.1"/>
    </source>
</evidence>